<proteinExistence type="predicted"/>
<accession>A0ABP4UI05</accession>
<comment type="caution">
    <text evidence="1">The sequence shown here is derived from an EMBL/GenBank/DDBJ whole genome shotgun (WGS) entry which is preliminary data.</text>
</comment>
<organism evidence="1 2">
    <name type="scientific">Fodinicola feengrottensis</name>
    <dbReference type="NCBI Taxonomy" id="435914"/>
    <lineage>
        <taxon>Bacteria</taxon>
        <taxon>Bacillati</taxon>
        <taxon>Actinomycetota</taxon>
        <taxon>Actinomycetes</taxon>
        <taxon>Mycobacteriales</taxon>
        <taxon>Fodinicola</taxon>
    </lineage>
</organism>
<dbReference type="RefSeq" id="WP_163566978.1">
    <property type="nucleotide sequence ID" value="NZ_BAAANY010000030.1"/>
</dbReference>
<evidence type="ECO:0000313" key="2">
    <source>
        <dbReference type="Proteomes" id="UP001500618"/>
    </source>
</evidence>
<dbReference type="SUPFAM" id="SSF52833">
    <property type="entry name" value="Thioredoxin-like"/>
    <property type="match status" value="1"/>
</dbReference>
<evidence type="ECO:0000313" key="1">
    <source>
        <dbReference type="EMBL" id="GAA1704926.1"/>
    </source>
</evidence>
<reference evidence="2" key="1">
    <citation type="journal article" date="2019" name="Int. J. Syst. Evol. Microbiol.">
        <title>The Global Catalogue of Microorganisms (GCM) 10K type strain sequencing project: providing services to taxonomists for standard genome sequencing and annotation.</title>
        <authorList>
            <consortium name="The Broad Institute Genomics Platform"/>
            <consortium name="The Broad Institute Genome Sequencing Center for Infectious Disease"/>
            <person name="Wu L."/>
            <person name="Ma J."/>
        </authorList>
    </citation>
    <scope>NUCLEOTIDE SEQUENCE [LARGE SCALE GENOMIC DNA]</scope>
    <source>
        <strain evidence="2">JCM 14718</strain>
    </source>
</reference>
<protein>
    <recommendedName>
        <fullName evidence="3">Thioredoxin domain-containing protein</fullName>
    </recommendedName>
</protein>
<dbReference type="InterPro" id="IPR036249">
    <property type="entry name" value="Thioredoxin-like_sf"/>
</dbReference>
<name>A0ABP4UI05_9ACTN</name>
<sequence length="185" mass="20228">MTFVWIAIAVLGLLLAVCLLALVDQYRTLELIRARLKLEDNPEPIQLPVDRLIAPSAIGLPAELDSEPYLVLLFLSTSCTTCRSIADGLRKQNSSNLWVVLQQAHSEAEGAQWLANMGIAQDRSTVDVSGDVAVALEIDVIPSVAIYRNGEPLLAQTIPSFRQLTPLLSPHTMPRSVMKEGTVRT</sequence>
<dbReference type="EMBL" id="BAAANY010000030">
    <property type="protein sequence ID" value="GAA1704926.1"/>
    <property type="molecule type" value="Genomic_DNA"/>
</dbReference>
<gene>
    <name evidence="1" type="ORF">GCM10009765_62600</name>
</gene>
<dbReference type="Proteomes" id="UP001500618">
    <property type="component" value="Unassembled WGS sequence"/>
</dbReference>
<keyword evidence="2" id="KW-1185">Reference proteome</keyword>
<evidence type="ECO:0008006" key="3">
    <source>
        <dbReference type="Google" id="ProtNLM"/>
    </source>
</evidence>